<evidence type="ECO:0000259" key="5">
    <source>
        <dbReference type="PROSITE" id="PS50042"/>
    </source>
</evidence>
<dbReference type="SMART" id="SM00147">
    <property type="entry name" value="RasGEF"/>
    <property type="match status" value="1"/>
</dbReference>
<dbReference type="Gene3D" id="2.60.120.10">
    <property type="entry name" value="Jelly Rolls"/>
    <property type="match status" value="2"/>
</dbReference>
<feature type="domain" description="Ras-associating" evidence="7">
    <location>
        <begin position="700"/>
        <end position="759"/>
    </location>
</feature>
<dbReference type="InterPro" id="IPR000651">
    <property type="entry name" value="Ras-like_Gua-exchang_fac_N"/>
</dbReference>
<dbReference type="InterPro" id="IPR023578">
    <property type="entry name" value="Ras_GEF_dom_sf"/>
</dbReference>
<feature type="region of interest" description="Disordered" evidence="3">
    <location>
        <begin position="1026"/>
        <end position="1047"/>
    </location>
</feature>
<sequence>MSLTFKGDFLIALRKAPSKRTQQEIETLQKTFKTLSSLKSCAHSELLKYATKARYEYYPANSILYKKGDDYTSWFILISGAVFSSGSIFYPPACFGQEPKAPGGASKRPLQCYTVEPSELIVIDTERARKKSSTTSVTPTLSPSRPHVRKQMQLPKVDYYSYNLNFEDNGDSDAEEGSLPNSLRSSCPSLLIKDQALDALEKQKDDRTEEEIDMLHEFLQVLPAFNNLTGPVRRELCRHMVYVSVEDKNQTVLGDGEELDSWAVLLSGKVELCHLDGRKELLEVGKSFGVTPSLEKQYHRGTLVSLEPDAQFVCIEQAQYYDILHRGRENMIDVLDQVTGEVCLVKEKRMDGPVAIRGTPKARVRQSFPSTGCLIHPKALLTYLLEHDSKADKFFIEDFLLMSRIFLQSLSQIGDILLQWFEQPSYRRNVTRVVSLWVNEHFCDFDTNRELLTFLESFERRLEEENLPQERDLLHLVCESKPRERAIKMIRKDVDGDLFFKVMGGAEKGYPLYVASVDAGSPADSAGLKRGDMILAMNDRNFETMSYEIALKTMKRHTDMTFSVRTNLFGFKKMAAEIKHQKSTPKIMSSVKETKIKKTPKISSWNIFGTSKKNQKEKPTILPNPPKFNKSAHGSIDSRDPEADQDFQGILKKLLKSLQIRINPFLLLRRLIGGFRVSFPDLFSDFRILRNLKSLSNLPDVESIKIFRSDQSYKYISITKETTAKEVVRLALREFGYAEDEIKGLTADNEPQYSLSKVSCQDVSIKQSRFPDQVADLSSKISLNERYYLKALNETAPLVPDYLAPELVKESHISFLDLSTFELAFQLTIRDYNIFRNVLPTDYVNDIFHRIGGQKDPSHIKEMSALESLVNEEMFWVVHEVLQETNLHRRANSLKQFIQTCIHLKELKNYNSLFAIISGLDHTAVARLKQTWAAVSPKNRKKFEELKSLMEPSRNFSTYRSLKQKNEVPPLIPFVPVIKKDLTFIHLGNDTKVDGLINFEKMRDFAREIRTLRKYCEPMAFHSSYSQKNDTGLSQNSTISRKNNQSRIMNPEKLYKEKAAERKVKQYLEAHWSKIIKDEDSLMAVSKNLEPPPAPASTTSSRKSTGDNLSVSSSPGISIRHKSALKQHQTAASHSRGNSEPVILSPMISVTKGNNRKMVPVTELPKFGADNSRNYNKLMSLAEPHGGTNVSRYGGERRRYRSGQSDSSANTNSTSYTNNSAPIISSRVIIAKPPLPPSKEISTSHKVKSSETKLRESSLSKQGRPVSEHIKSLSLSTERKRQRSVDQSRESDVTLISTKPLSGSNRSNHRSTPELFQAPINPIYQPRDCDATFVTKI</sequence>
<dbReference type="CDD" id="cd06224">
    <property type="entry name" value="REM"/>
    <property type="match status" value="1"/>
</dbReference>
<evidence type="ECO:0000259" key="8">
    <source>
        <dbReference type="PROSITE" id="PS50212"/>
    </source>
</evidence>
<feature type="region of interest" description="Disordered" evidence="3">
    <location>
        <begin position="1086"/>
        <end position="1144"/>
    </location>
</feature>
<dbReference type="SUPFAM" id="SSF48366">
    <property type="entry name" value="Ras GEF"/>
    <property type="match status" value="1"/>
</dbReference>
<dbReference type="InterPro" id="IPR001895">
    <property type="entry name" value="RASGEF_cat_dom"/>
</dbReference>
<gene>
    <name evidence="9" type="ORF">GSOID_T00005413001</name>
</gene>
<dbReference type="InterPro" id="IPR036034">
    <property type="entry name" value="PDZ_sf"/>
</dbReference>
<feature type="compositionally biased region" description="Polar residues" evidence="3">
    <location>
        <begin position="1102"/>
        <end position="1116"/>
    </location>
</feature>
<dbReference type="InterPro" id="IPR008937">
    <property type="entry name" value="Ras-like_GEF"/>
</dbReference>
<feature type="domain" description="Cyclic nucleotide-binding" evidence="5">
    <location>
        <begin position="37"/>
        <end position="82"/>
    </location>
</feature>
<dbReference type="CDD" id="cd00155">
    <property type="entry name" value="RasGEF"/>
    <property type="match status" value="1"/>
</dbReference>
<feature type="compositionally biased region" description="Polar residues" evidence="3">
    <location>
        <begin position="1294"/>
        <end position="1306"/>
    </location>
</feature>
<dbReference type="GO" id="GO:0016324">
    <property type="term" value="C:apical plasma membrane"/>
    <property type="evidence" value="ECO:0007669"/>
    <property type="project" value="TreeGrafter"/>
</dbReference>
<feature type="region of interest" description="Disordered" evidence="3">
    <location>
        <begin position="1234"/>
        <end position="1313"/>
    </location>
</feature>
<dbReference type="PANTHER" id="PTHR23113">
    <property type="entry name" value="GUANINE NUCLEOTIDE EXCHANGE FACTOR"/>
    <property type="match status" value="1"/>
</dbReference>
<keyword evidence="10" id="KW-1185">Reference proteome</keyword>
<dbReference type="SMART" id="SM00314">
    <property type="entry name" value="RA"/>
    <property type="match status" value="1"/>
</dbReference>
<feature type="domain" description="Cyclic nucleotide-binding" evidence="5">
    <location>
        <begin position="224"/>
        <end position="324"/>
    </location>
</feature>
<dbReference type="OrthoDB" id="21144at2759"/>
<evidence type="ECO:0000313" key="10">
    <source>
        <dbReference type="Proteomes" id="UP000001307"/>
    </source>
</evidence>
<feature type="region of interest" description="Disordered" evidence="3">
    <location>
        <begin position="128"/>
        <end position="147"/>
    </location>
</feature>
<dbReference type="InParanoid" id="E4XV87"/>
<dbReference type="Gene3D" id="1.10.840.10">
    <property type="entry name" value="Ras guanine-nucleotide exchange factors catalytic domain"/>
    <property type="match status" value="1"/>
</dbReference>
<dbReference type="PROSITE" id="PS50042">
    <property type="entry name" value="CNMP_BINDING_3"/>
    <property type="match status" value="2"/>
</dbReference>
<evidence type="ECO:0000259" key="4">
    <source>
        <dbReference type="PROSITE" id="PS50009"/>
    </source>
</evidence>
<feature type="compositionally biased region" description="Low complexity" evidence="3">
    <location>
        <begin position="1202"/>
        <end position="1219"/>
    </location>
</feature>
<dbReference type="EMBL" id="FN653203">
    <property type="protein sequence ID" value="CBY13618.1"/>
    <property type="molecule type" value="Genomic_DNA"/>
</dbReference>
<feature type="domain" description="PDZ" evidence="6">
    <location>
        <begin position="486"/>
        <end position="556"/>
    </location>
</feature>
<keyword evidence="1 2" id="KW-0344">Guanine-nucleotide releasing factor</keyword>
<dbReference type="FunCoup" id="E4XV87">
    <property type="interactions" value="2"/>
</dbReference>
<dbReference type="SUPFAM" id="SSF51206">
    <property type="entry name" value="cAMP-binding domain-like"/>
    <property type="match status" value="2"/>
</dbReference>
<dbReference type="PROSITE" id="PS50200">
    <property type="entry name" value="RA"/>
    <property type="match status" value="1"/>
</dbReference>
<dbReference type="GO" id="GO:0005085">
    <property type="term" value="F:guanyl-nucleotide exchange factor activity"/>
    <property type="evidence" value="ECO:0007669"/>
    <property type="project" value="UniProtKB-KW"/>
</dbReference>
<feature type="region of interest" description="Disordered" evidence="3">
    <location>
        <begin position="613"/>
        <end position="641"/>
    </location>
</feature>
<feature type="region of interest" description="Disordered" evidence="3">
    <location>
        <begin position="1179"/>
        <end position="1219"/>
    </location>
</feature>
<dbReference type="Gene3D" id="1.20.870.10">
    <property type="entry name" value="Son of sevenless (SoS) protein Chain: S domain 1"/>
    <property type="match status" value="1"/>
</dbReference>
<evidence type="ECO:0000256" key="2">
    <source>
        <dbReference type="PROSITE-ProRule" id="PRU00168"/>
    </source>
</evidence>
<feature type="domain" description="N-terminal Ras-GEF" evidence="8">
    <location>
        <begin position="368"/>
        <end position="482"/>
    </location>
</feature>
<accession>E4XV87</accession>
<dbReference type="InterPro" id="IPR019804">
    <property type="entry name" value="Ras_G-nucl-exch_fac_CS"/>
</dbReference>
<evidence type="ECO:0000256" key="1">
    <source>
        <dbReference type="ARBA" id="ARBA00022658"/>
    </source>
</evidence>
<dbReference type="PROSITE" id="PS50212">
    <property type="entry name" value="RASGEF_NTER"/>
    <property type="match status" value="1"/>
</dbReference>
<dbReference type="SUPFAM" id="SSF50156">
    <property type="entry name" value="PDZ domain-like"/>
    <property type="match status" value="1"/>
</dbReference>
<dbReference type="InterPro" id="IPR001478">
    <property type="entry name" value="PDZ"/>
</dbReference>
<evidence type="ECO:0000259" key="7">
    <source>
        <dbReference type="PROSITE" id="PS50200"/>
    </source>
</evidence>
<dbReference type="Pfam" id="PF00617">
    <property type="entry name" value="RasGEF"/>
    <property type="match status" value="1"/>
</dbReference>
<dbReference type="InterPro" id="IPR014710">
    <property type="entry name" value="RmlC-like_jellyroll"/>
</dbReference>
<dbReference type="CDD" id="cd00038">
    <property type="entry name" value="CAP_ED"/>
    <property type="match status" value="2"/>
</dbReference>
<dbReference type="InterPro" id="IPR036964">
    <property type="entry name" value="RASGEF_cat_dom_sf"/>
</dbReference>
<dbReference type="InterPro" id="IPR000595">
    <property type="entry name" value="cNMP-bd_dom"/>
</dbReference>
<proteinExistence type="predicted"/>
<name>E4XV87_OIKDI</name>
<dbReference type="SMART" id="SM00100">
    <property type="entry name" value="cNMP"/>
    <property type="match status" value="1"/>
</dbReference>
<evidence type="ECO:0000313" key="9">
    <source>
        <dbReference type="EMBL" id="CBY13618.1"/>
    </source>
</evidence>
<evidence type="ECO:0000259" key="6">
    <source>
        <dbReference type="PROSITE" id="PS50106"/>
    </source>
</evidence>
<dbReference type="GO" id="GO:0007265">
    <property type="term" value="P:Ras protein signal transduction"/>
    <property type="evidence" value="ECO:0007669"/>
    <property type="project" value="TreeGrafter"/>
</dbReference>
<dbReference type="PROSITE" id="PS00720">
    <property type="entry name" value="RASGEF"/>
    <property type="match status" value="1"/>
</dbReference>
<organism evidence="9 10">
    <name type="scientific">Oikopleura dioica</name>
    <name type="common">Tunicate</name>
    <dbReference type="NCBI Taxonomy" id="34765"/>
    <lineage>
        <taxon>Eukaryota</taxon>
        <taxon>Metazoa</taxon>
        <taxon>Chordata</taxon>
        <taxon>Tunicata</taxon>
        <taxon>Appendicularia</taxon>
        <taxon>Copelata</taxon>
        <taxon>Oikopleuridae</taxon>
        <taxon>Oikopleura</taxon>
    </lineage>
</organism>
<dbReference type="InterPro" id="IPR018490">
    <property type="entry name" value="cNMP-bd_dom_sf"/>
</dbReference>
<reference evidence="9 10" key="1">
    <citation type="journal article" date="2010" name="Science">
        <title>Plasticity of animal genome architecture unmasked by rapid evolution of a pelagic tunicate.</title>
        <authorList>
            <person name="Denoeud F."/>
            <person name="Henriet S."/>
            <person name="Mungpakdee S."/>
            <person name="Aury J.M."/>
            <person name="Da Silva C."/>
            <person name="Brinkmann H."/>
            <person name="Mikhaleva J."/>
            <person name="Olsen L.C."/>
            <person name="Jubin C."/>
            <person name="Canestro C."/>
            <person name="Bouquet J.M."/>
            <person name="Danks G."/>
            <person name="Poulain J."/>
            <person name="Campsteijn C."/>
            <person name="Adamski M."/>
            <person name="Cross I."/>
            <person name="Yadetie F."/>
            <person name="Muffato M."/>
            <person name="Louis A."/>
            <person name="Butcher S."/>
            <person name="Tsagkogeorga G."/>
            <person name="Konrad A."/>
            <person name="Singh S."/>
            <person name="Jensen M.F."/>
            <person name="Cong E.H."/>
            <person name="Eikeseth-Otteraa H."/>
            <person name="Noel B."/>
            <person name="Anthouard V."/>
            <person name="Porcel B.M."/>
            <person name="Kachouri-Lafond R."/>
            <person name="Nishino A."/>
            <person name="Ugolini M."/>
            <person name="Chourrout P."/>
            <person name="Nishida H."/>
            <person name="Aasland R."/>
            <person name="Huzurbazar S."/>
            <person name="Westhof E."/>
            <person name="Delsuc F."/>
            <person name="Lehrach H."/>
            <person name="Reinhardt R."/>
            <person name="Weissenbach J."/>
            <person name="Roy S.W."/>
            <person name="Artiguenave F."/>
            <person name="Postlethwait J.H."/>
            <person name="Manak J.R."/>
            <person name="Thompson E.M."/>
            <person name="Jaillon O."/>
            <person name="Du Pasquier L."/>
            <person name="Boudinot P."/>
            <person name="Liberles D.A."/>
            <person name="Volff J.N."/>
            <person name="Philippe H."/>
            <person name="Lenhard B."/>
            <person name="Roest Crollius H."/>
            <person name="Wincker P."/>
            <person name="Chourrout D."/>
        </authorList>
    </citation>
    <scope>NUCLEOTIDE SEQUENCE [LARGE SCALE GENOMIC DNA]</scope>
</reference>
<dbReference type="PROSITE" id="PS50106">
    <property type="entry name" value="PDZ"/>
    <property type="match status" value="1"/>
</dbReference>
<dbReference type="Pfam" id="PF00788">
    <property type="entry name" value="RA"/>
    <property type="match status" value="1"/>
</dbReference>
<feature type="domain" description="Ras-GEF" evidence="4">
    <location>
        <begin position="819"/>
        <end position="1052"/>
    </location>
</feature>
<evidence type="ECO:0000256" key="3">
    <source>
        <dbReference type="SAM" id="MobiDB-lite"/>
    </source>
</evidence>
<dbReference type="SMART" id="SM00229">
    <property type="entry name" value="RasGEFN"/>
    <property type="match status" value="1"/>
</dbReference>
<dbReference type="PROSITE" id="PS50009">
    <property type="entry name" value="RASGEF_CAT"/>
    <property type="match status" value="1"/>
</dbReference>
<dbReference type="InterPro" id="IPR000159">
    <property type="entry name" value="RA_dom"/>
</dbReference>
<dbReference type="Proteomes" id="UP000001307">
    <property type="component" value="Unassembled WGS sequence"/>
</dbReference>
<protein>
    <submittedName>
        <fullName evidence="9">Uncharacterized protein</fullName>
    </submittedName>
</protein>
<dbReference type="PANTHER" id="PTHR23113:SF249">
    <property type="entry name" value="RAP GUANINE NUCLEOTIDE EXCHANGE FACTOR 6"/>
    <property type="match status" value="1"/>
</dbReference>
<feature type="compositionally biased region" description="Polar residues" evidence="3">
    <location>
        <begin position="1126"/>
        <end position="1138"/>
    </location>
</feature>
<dbReference type="Pfam" id="PF00595">
    <property type="entry name" value="PDZ"/>
    <property type="match status" value="1"/>
</dbReference>
<feature type="compositionally biased region" description="Low complexity" evidence="3">
    <location>
        <begin position="133"/>
        <end position="145"/>
    </location>
</feature>
<feature type="compositionally biased region" description="Basic and acidic residues" evidence="3">
    <location>
        <begin position="1266"/>
        <end position="1292"/>
    </location>
</feature>
<dbReference type="Gene3D" id="2.30.42.10">
    <property type="match status" value="1"/>
</dbReference>
<feature type="compositionally biased region" description="Basic and acidic residues" evidence="3">
    <location>
        <begin position="1248"/>
        <end position="1258"/>
    </location>
</feature>
<dbReference type="CDD" id="cd01785">
    <property type="entry name" value="RA_PDZ-GEF1"/>
    <property type="match status" value="1"/>
</dbReference>
<dbReference type="SMART" id="SM00228">
    <property type="entry name" value="PDZ"/>
    <property type="match status" value="1"/>
</dbReference>